<evidence type="ECO:0000313" key="1">
    <source>
        <dbReference type="EMBL" id="KIJ93835.1"/>
    </source>
</evidence>
<organism evidence="1 2">
    <name type="scientific">Laccaria amethystina LaAM-08-1</name>
    <dbReference type="NCBI Taxonomy" id="1095629"/>
    <lineage>
        <taxon>Eukaryota</taxon>
        <taxon>Fungi</taxon>
        <taxon>Dikarya</taxon>
        <taxon>Basidiomycota</taxon>
        <taxon>Agaricomycotina</taxon>
        <taxon>Agaricomycetes</taxon>
        <taxon>Agaricomycetidae</taxon>
        <taxon>Agaricales</taxon>
        <taxon>Agaricineae</taxon>
        <taxon>Hydnangiaceae</taxon>
        <taxon>Laccaria</taxon>
    </lineage>
</organism>
<reference evidence="1 2" key="1">
    <citation type="submission" date="2014-04" db="EMBL/GenBank/DDBJ databases">
        <authorList>
            <consortium name="DOE Joint Genome Institute"/>
            <person name="Kuo A."/>
            <person name="Kohler A."/>
            <person name="Nagy L.G."/>
            <person name="Floudas D."/>
            <person name="Copeland A."/>
            <person name="Barry K.W."/>
            <person name="Cichocki N."/>
            <person name="Veneault-Fourrey C."/>
            <person name="LaButti K."/>
            <person name="Lindquist E.A."/>
            <person name="Lipzen A."/>
            <person name="Lundell T."/>
            <person name="Morin E."/>
            <person name="Murat C."/>
            <person name="Sun H."/>
            <person name="Tunlid A."/>
            <person name="Henrissat B."/>
            <person name="Grigoriev I.V."/>
            <person name="Hibbett D.S."/>
            <person name="Martin F."/>
            <person name="Nordberg H.P."/>
            <person name="Cantor M.N."/>
            <person name="Hua S.X."/>
        </authorList>
    </citation>
    <scope>NUCLEOTIDE SEQUENCE [LARGE SCALE GENOMIC DNA]</scope>
    <source>
        <strain evidence="1 2">LaAM-08-1</strain>
    </source>
</reference>
<name>A0A0C9WR62_9AGAR</name>
<gene>
    <name evidence="1" type="ORF">K443DRAFT_111439</name>
</gene>
<dbReference type="AlphaFoldDB" id="A0A0C9WR62"/>
<protein>
    <submittedName>
        <fullName evidence="1">Uncharacterized protein</fullName>
    </submittedName>
</protein>
<accession>A0A0C9WR62</accession>
<dbReference type="EMBL" id="KN838821">
    <property type="protein sequence ID" value="KIJ93835.1"/>
    <property type="molecule type" value="Genomic_DNA"/>
</dbReference>
<dbReference type="Proteomes" id="UP000054477">
    <property type="component" value="Unassembled WGS sequence"/>
</dbReference>
<dbReference type="HOGENOM" id="CLU_1777755_0_0_1"/>
<sequence length="146" mass="15573">MSDPNDPRKNQLKCKFEGLPDQVTTADRPLSKRRVGLISAPPTSITPSSTADIAMPVTSDQAGFTGRGVVGCLQQVFGISTGLVLVDTELTVACEIPFNLFARKLILTFINSNITADQAEGSVDFLAPSSSTLTGSCLLQISIFYF</sequence>
<keyword evidence="2" id="KW-1185">Reference proteome</keyword>
<evidence type="ECO:0000313" key="2">
    <source>
        <dbReference type="Proteomes" id="UP000054477"/>
    </source>
</evidence>
<proteinExistence type="predicted"/>
<dbReference type="OrthoDB" id="3115716at2759"/>
<reference evidence="2" key="2">
    <citation type="submission" date="2015-01" db="EMBL/GenBank/DDBJ databases">
        <title>Evolutionary Origins and Diversification of the Mycorrhizal Mutualists.</title>
        <authorList>
            <consortium name="DOE Joint Genome Institute"/>
            <consortium name="Mycorrhizal Genomics Consortium"/>
            <person name="Kohler A."/>
            <person name="Kuo A."/>
            <person name="Nagy L.G."/>
            <person name="Floudas D."/>
            <person name="Copeland A."/>
            <person name="Barry K.W."/>
            <person name="Cichocki N."/>
            <person name="Veneault-Fourrey C."/>
            <person name="LaButti K."/>
            <person name="Lindquist E.A."/>
            <person name="Lipzen A."/>
            <person name="Lundell T."/>
            <person name="Morin E."/>
            <person name="Murat C."/>
            <person name="Riley R."/>
            <person name="Ohm R."/>
            <person name="Sun H."/>
            <person name="Tunlid A."/>
            <person name="Henrissat B."/>
            <person name="Grigoriev I.V."/>
            <person name="Hibbett D.S."/>
            <person name="Martin F."/>
        </authorList>
    </citation>
    <scope>NUCLEOTIDE SEQUENCE [LARGE SCALE GENOMIC DNA]</scope>
    <source>
        <strain evidence="2">LaAM-08-1</strain>
    </source>
</reference>